<dbReference type="GO" id="GO:0012505">
    <property type="term" value="C:endomembrane system"/>
    <property type="evidence" value="ECO:0007669"/>
    <property type="project" value="TreeGrafter"/>
</dbReference>
<keyword evidence="5 6" id="KW-0472">Membrane</keyword>
<evidence type="ECO:0000256" key="1">
    <source>
        <dbReference type="ARBA" id="ARBA00004141"/>
    </source>
</evidence>
<evidence type="ECO:0000256" key="6">
    <source>
        <dbReference type="SAM" id="Phobius"/>
    </source>
</evidence>
<dbReference type="Proteomes" id="UP000327013">
    <property type="component" value="Chromosome 3"/>
</dbReference>
<evidence type="ECO:0000256" key="3">
    <source>
        <dbReference type="ARBA" id="ARBA00022692"/>
    </source>
</evidence>
<proteinExistence type="inferred from homology"/>
<name>A0A5N6QZH0_9ROSI</name>
<comment type="subcellular location">
    <subcellularLocation>
        <location evidence="1">Membrane</location>
        <topology evidence="1">Multi-pass membrane protein</topology>
    </subcellularLocation>
</comment>
<dbReference type="Pfam" id="PF05915">
    <property type="entry name" value="TMEM_230_134"/>
    <property type="match status" value="1"/>
</dbReference>
<evidence type="ECO:0000256" key="2">
    <source>
        <dbReference type="ARBA" id="ARBA00007743"/>
    </source>
</evidence>
<reference evidence="7 8" key="1">
    <citation type="submission" date="2019-06" db="EMBL/GenBank/DDBJ databases">
        <title>A chromosomal-level reference genome of Carpinus fangiana (Coryloideae, Betulaceae).</title>
        <authorList>
            <person name="Yang X."/>
            <person name="Wang Z."/>
            <person name="Zhang L."/>
            <person name="Hao G."/>
            <person name="Liu J."/>
            <person name="Yang Y."/>
        </authorList>
    </citation>
    <scope>NUCLEOTIDE SEQUENCE [LARGE SCALE GENOMIC DNA]</scope>
    <source>
        <strain evidence="7">Cfa_2016G</strain>
        <tissue evidence="7">Leaf</tissue>
    </source>
</reference>
<evidence type="ECO:0000256" key="5">
    <source>
        <dbReference type="ARBA" id="ARBA00023136"/>
    </source>
</evidence>
<keyword evidence="3 6" id="KW-0812">Transmembrane</keyword>
<evidence type="ECO:0000313" key="7">
    <source>
        <dbReference type="EMBL" id="KAE8021734.1"/>
    </source>
</evidence>
<dbReference type="EMBL" id="CM017323">
    <property type="protein sequence ID" value="KAE8021735.1"/>
    <property type="molecule type" value="Genomic_DNA"/>
</dbReference>
<dbReference type="PANTHER" id="PTHR15664:SF21">
    <property type="entry name" value="TRANSMEMBRANE PROTEIN 230"/>
    <property type="match status" value="1"/>
</dbReference>
<dbReference type="InterPro" id="IPR044234">
    <property type="entry name" value="TMEM230"/>
</dbReference>
<dbReference type="EMBL" id="CM017323">
    <property type="protein sequence ID" value="KAE8021734.1"/>
    <property type="molecule type" value="Genomic_DNA"/>
</dbReference>
<gene>
    <name evidence="7" type="ORF">FH972_007600</name>
</gene>
<feature type="transmembrane region" description="Helical" evidence="6">
    <location>
        <begin position="46"/>
        <end position="66"/>
    </location>
</feature>
<organism evidence="7 8">
    <name type="scientific">Carpinus fangiana</name>
    <dbReference type="NCBI Taxonomy" id="176857"/>
    <lineage>
        <taxon>Eukaryota</taxon>
        <taxon>Viridiplantae</taxon>
        <taxon>Streptophyta</taxon>
        <taxon>Embryophyta</taxon>
        <taxon>Tracheophyta</taxon>
        <taxon>Spermatophyta</taxon>
        <taxon>Magnoliopsida</taxon>
        <taxon>eudicotyledons</taxon>
        <taxon>Gunneridae</taxon>
        <taxon>Pentapetalae</taxon>
        <taxon>rosids</taxon>
        <taxon>fabids</taxon>
        <taxon>Fagales</taxon>
        <taxon>Betulaceae</taxon>
        <taxon>Carpinus</taxon>
    </lineage>
</organism>
<accession>A0A5N6QZH0</accession>
<dbReference type="OrthoDB" id="5597044at2759"/>
<dbReference type="InterPro" id="IPR008590">
    <property type="entry name" value="TMEM_230/134"/>
</dbReference>
<keyword evidence="8" id="KW-1185">Reference proteome</keyword>
<dbReference type="AlphaFoldDB" id="A0A5N6QZH0"/>
<evidence type="ECO:0000313" key="8">
    <source>
        <dbReference type="Proteomes" id="UP000327013"/>
    </source>
</evidence>
<feature type="transmembrane region" description="Helical" evidence="6">
    <location>
        <begin position="78"/>
        <end position="94"/>
    </location>
</feature>
<evidence type="ECO:0000256" key="4">
    <source>
        <dbReference type="ARBA" id="ARBA00022989"/>
    </source>
</evidence>
<sequence length="117" mass="13452">MASRRNVHYSPLPADEDDYDGIARRQYDPRFDYTPKSFDKIPWKSIVLALFLLSLGSLLLFLSYFIFTGHMGGERSQAYGLLVLGALSFLPGFYETRVAYYAWRGVNGYRFASIPDY</sequence>
<dbReference type="GO" id="GO:0016020">
    <property type="term" value="C:membrane"/>
    <property type="evidence" value="ECO:0007669"/>
    <property type="project" value="UniProtKB-SubCell"/>
</dbReference>
<comment type="similarity">
    <text evidence="2">Belongs to the TMEM134/TMEM230 family.</text>
</comment>
<protein>
    <submittedName>
        <fullName evidence="7">Uncharacterized protein</fullName>
    </submittedName>
</protein>
<keyword evidence="4 6" id="KW-1133">Transmembrane helix</keyword>
<dbReference type="PANTHER" id="PTHR15664">
    <property type="entry name" value="C20ORF30 PROTEIN"/>
    <property type="match status" value="1"/>
</dbReference>